<dbReference type="AlphaFoldDB" id="A0A2I0JAI6"/>
<sequence length="113" mass="13280">MSRARNPSAEWDPAPTHHLARSNVYVEDHLDWVRESRIVNRFPDAQAYFSVGFLVQFDRFINFAVSKRVYQVPLDPGNSMVIDLWVVNNKWRLLLTRVHRASLGRWTLPSRFA</sequence>
<organism evidence="1 2">
    <name type="scientific">Punica granatum</name>
    <name type="common">Pomegranate</name>
    <dbReference type="NCBI Taxonomy" id="22663"/>
    <lineage>
        <taxon>Eukaryota</taxon>
        <taxon>Viridiplantae</taxon>
        <taxon>Streptophyta</taxon>
        <taxon>Embryophyta</taxon>
        <taxon>Tracheophyta</taxon>
        <taxon>Spermatophyta</taxon>
        <taxon>Magnoliopsida</taxon>
        <taxon>eudicotyledons</taxon>
        <taxon>Gunneridae</taxon>
        <taxon>Pentapetalae</taxon>
        <taxon>rosids</taxon>
        <taxon>malvids</taxon>
        <taxon>Myrtales</taxon>
        <taxon>Lythraceae</taxon>
        <taxon>Punica</taxon>
    </lineage>
</organism>
<name>A0A2I0JAI6_PUNGR</name>
<reference evidence="1 2" key="1">
    <citation type="submission" date="2017-11" db="EMBL/GenBank/DDBJ databases">
        <title>De-novo sequencing of pomegranate (Punica granatum L.) genome.</title>
        <authorList>
            <person name="Akparov Z."/>
            <person name="Amiraslanov A."/>
            <person name="Hajiyeva S."/>
            <person name="Abbasov M."/>
            <person name="Kaur K."/>
            <person name="Hamwieh A."/>
            <person name="Solovyev V."/>
            <person name="Salamov A."/>
            <person name="Braich B."/>
            <person name="Kosarev P."/>
            <person name="Mahmoud A."/>
            <person name="Hajiyev E."/>
            <person name="Babayeva S."/>
            <person name="Izzatullayeva V."/>
            <person name="Mammadov A."/>
            <person name="Mammadov A."/>
            <person name="Sharifova S."/>
            <person name="Ojaghi J."/>
            <person name="Eynullazada K."/>
            <person name="Bayramov B."/>
            <person name="Abdulazimova A."/>
            <person name="Shahmuradov I."/>
        </authorList>
    </citation>
    <scope>NUCLEOTIDE SEQUENCE [LARGE SCALE GENOMIC DNA]</scope>
    <source>
        <strain evidence="2">cv. AG2017</strain>
        <tissue evidence="1">Leaf</tissue>
    </source>
</reference>
<protein>
    <submittedName>
        <fullName evidence="1">Uncharacterized protein</fullName>
    </submittedName>
</protein>
<gene>
    <name evidence="1" type="ORF">CRG98_026344</name>
</gene>
<comment type="caution">
    <text evidence="1">The sequence shown here is derived from an EMBL/GenBank/DDBJ whole genome shotgun (WGS) entry which is preliminary data.</text>
</comment>
<dbReference type="Proteomes" id="UP000233551">
    <property type="component" value="Unassembled WGS sequence"/>
</dbReference>
<evidence type="ECO:0000313" key="1">
    <source>
        <dbReference type="EMBL" id="PKI53264.1"/>
    </source>
</evidence>
<proteinExistence type="predicted"/>
<dbReference type="EMBL" id="PGOL01001867">
    <property type="protein sequence ID" value="PKI53264.1"/>
    <property type="molecule type" value="Genomic_DNA"/>
</dbReference>
<keyword evidence="2" id="KW-1185">Reference proteome</keyword>
<accession>A0A2I0JAI6</accession>
<evidence type="ECO:0000313" key="2">
    <source>
        <dbReference type="Proteomes" id="UP000233551"/>
    </source>
</evidence>